<organism evidence="2 3">
    <name type="scientific">Occultella gossypii</name>
    <dbReference type="NCBI Taxonomy" id="2800820"/>
    <lineage>
        <taxon>Bacteria</taxon>
        <taxon>Bacillati</taxon>
        <taxon>Actinomycetota</taxon>
        <taxon>Actinomycetes</taxon>
        <taxon>Micrococcales</taxon>
        <taxon>Ruaniaceae</taxon>
        <taxon>Occultella</taxon>
    </lineage>
</organism>
<feature type="region of interest" description="Disordered" evidence="1">
    <location>
        <begin position="77"/>
        <end position="174"/>
    </location>
</feature>
<feature type="compositionally biased region" description="Basic and acidic residues" evidence="1">
    <location>
        <begin position="77"/>
        <end position="100"/>
    </location>
</feature>
<evidence type="ECO:0000256" key="1">
    <source>
        <dbReference type="SAM" id="MobiDB-lite"/>
    </source>
</evidence>
<evidence type="ECO:0000313" key="2">
    <source>
        <dbReference type="EMBL" id="MBZ2197259.1"/>
    </source>
</evidence>
<protein>
    <submittedName>
        <fullName evidence="2">Uncharacterized protein</fullName>
    </submittedName>
</protein>
<keyword evidence="3" id="KW-1185">Reference proteome</keyword>
<evidence type="ECO:0000313" key="3">
    <source>
        <dbReference type="Proteomes" id="UP000826651"/>
    </source>
</evidence>
<comment type="caution">
    <text evidence="2">The sequence shown here is derived from an EMBL/GenBank/DDBJ whole genome shotgun (WGS) entry which is preliminary data.</text>
</comment>
<sequence>MTWFKVDDTLAFHAKVISAGNAAMGLWVRAGSWSAQQLTDGHVPAHMIPALGNRAQANALVRTGLWVDDDEDGYRFHQWAEEGRQPSREEVETKRREWREKKQRQRRGPSGQYETSPGESPGDTRETPSGSPAVPSRPVPTRPIDGVLSVGGSGQPSPNRHLRIAQDETGLDLD</sequence>
<name>A0ABS7SC39_9MICO</name>
<proteinExistence type="predicted"/>
<gene>
    <name evidence="2" type="ORF">KCQ71_13925</name>
</gene>
<dbReference type="EMBL" id="JAGSHT010000013">
    <property type="protein sequence ID" value="MBZ2197259.1"/>
    <property type="molecule type" value="Genomic_DNA"/>
</dbReference>
<dbReference type="RefSeq" id="WP_223406887.1">
    <property type="nucleotide sequence ID" value="NZ_JAGSHT010000013.1"/>
</dbReference>
<reference evidence="2 3" key="1">
    <citation type="submission" date="2021-04" db="EMBL/GenBank/DDBJ databases">
        <title>Ruania sp. nov., isolated from sandy soil of mangrove forest.</title>
        <authorList>
            <person name="Ge X."/>
            <person name="Huang R."/>
            <person name="Liu W."/>
        </authorList>
    </citation>
    <scope>NUCLEOTIDE SEQUENCE [LARGE SCALE GENOMIC DNA]</scope>
    <source>
        <strain evidence="2 3">N2-46</strain>
    </source>
</reference>
<dbReference type="Proteomes" id="UP000826651">
    <property type="component" value="Unassembled WGS sequence"/>
</dbReference>
<accession>A0ABS7SC39</accession>